<keyword evidence="2" id="KW-1185">Reference proteome</keyword>
<evidence type="ECO:0000313" key="2">
    <source>
        <dbReference type="Proteomes" id="UP000828390"/>
    </source>
</evidence>
<organism evidence="1 2">
    <name type="scientific">Dreissena polymorpha</name>
    <name type="common">Zebra mussel</name>
    <name type="synonym">Mytilus polymorpha</name>
    <dbReference type="NCBI Taxonomy" id="45954"/>
    <lineage>
        <taxon>Eukaryota</taxon>
        <taxon>Metazoa</taxon>
        <taxon>Spiralia</taxon>
        <taxon>Lophotrochozoa</taxon>
        <taxon>Mollusca</taxon>
        <taxon>Bivalvia</taxon>
        <taxon>Autobranchia</taxon>
        <taxon>Heteroconchia</taxon>
        <taxon>Euheterodonta</taxon>
        <taxon>Imparidentia</taxon>
        <taxon>Neoheterodontei</taxon>
        <taxon>Myida</taxon>
        <taxon>Dreissenoidea</taxon>
        <taxon>Dreissenidae</taxon>
        <taxon>Dreissena</taxon>
    </lineage>
</organism>
<reference evidence="1" key="2">
    <citation type="submission" date="2020-11" db="EMBL/GenBank/DDBJ databases">
        <authorList>
            <person name="McCartney M.A."/>
            <person name="Auch B."/>
            <person name="Kono T."/>
            <person name="Mallez S."/>
            <person name="Becker A."/>
            <person name="Gohl D.M."/>
            <person name="Silverstein K.A.T."/>
            <person name="Koren S."/>
            <person name="Bechman K.B."/>
            <person name="Herman A."/>
            <person name="Abrahante J.E."/>
            <person name="Garbe J."/>
        </authorList>
    </citation>
    <scope>NUCLEOTIDE SEQUENCE</scope>
    <source>
        <strain evidence="1">Duluth1</strain>
        <tissue evidence="1">Whole animal</tissue>
    </source>
</reference>
<comment type="caution">
    <text evidence="1">The sequence shown here is derived from an EMBL/GenBank/DDBJ whole genome shotgun (WGS) entry which is preliminary data.</text>
</comment>
<name>A0A9D4BMI8_DREPO</name>
<reference evidence="1" key="1">
    <citation type="journal article" date="2019" name="bioRxiv">
        <title>The Genome of the Zebra Mussel, Dreissena polymorpha: A Resource for Invasive Species Research.</title>
        <authorList>
            <person name="McCartney M.A."/>
            <person name="Auch B."/>
            <person name="Kono T."/>
            <person name="Mallez S."/>
            <person name="Zhang Y."/>
            <person name="Obille A."/>
            <person name="Becker A."/>
            <person name="Abrahante J.E."/>
            <person name="Garbe J."/>
            <person name="Badalamenti J.P."/>
            <person name="Herman A."/>
            <person name="Mangelson H."/>
            <person name="Liachko I."/>
            <person name="Sullivan S."/>
            <person name="Sone E.D."/>
            <person name="Koren S."/>
            <person name="Silverstein K.A.T."/>
            <person name="Beckman K.B."/>
            <person name="Gohl D.M."/>
        </authorList>
    </citation>
    <scope>NUCLEOTIDE SEQUENCE</scope>
    <source>
        <strain evidence="1">Duluth1</strain>
        <tissue evidence="1">Whole animal</tissue>
    </source>
</reference>
<evidence type="ECO:0000313" key="1">
    <source>
        <dbReference type="EMBL" id="KAH3700336.1"/>
    </source>
</evidence>
<proteinExistence type="predicted"/>
<accession>A0A9D4BMI8</accession>
<gene>
    <name evidence="1" type="ORF">DPMN_075312</name>
</gene>
<dbReference type="Proteomes" id="UP000828390">
    <property type="component" value="Unassembled WGS sequence"/>
</dbReference>
<dbReference type="EMBL" id="JAIWYP010000015">
    <property type="protein sequence ID" value="KAH3700336.1"/>
    <property type="molecule type" value="Genomic_DNA"/>
</dbReference>
<dbReference type="AlphaFoldDB" id="A0A9D4BMI8"/>
<protein>
    <submittedName>
        <fullName evidence="1">Uncharacterized protein</fullName>
    </submittedName>
</protein>
<sequence>MAAYDAVDKVLVVGLLKRKRGDNFNYDSEFRAKIAHYAISEDINRIPDIFLQSWVVK</sequence>